<proteinExistence type="predicted"/>
<evidence type="ECO:0000313" key="1">
    <source>
        <dbReference type="EMBL" id="WNM27517.1"/>
    </source>
</evidence>
<name>A0AA96FDP9_9MICO</name>
<dbReference type="RefSeq" id="WP_313543570.1">
    <property type="nucleotide sequence ID" value="NZ_CP134880.1"/>
</dbReference>
<dbReference type="EMBL" id="CP134880">
    <property type="protein sequence ID" value="WNM27517.1"/>
    <property type="molecule type" value="Genomic_DNA"/>
</dbReference>
<gene>
    <name evidence="1" type="ORF">RN607_00525</name>
</gene>
<sequence length="138" mass="15120">MTDTMMGAGPDLLDMIRDDEERASSNVTLEQARAAKAAGQAAAMASLKEQAWVFFRSLILRVRVGDEISSNDVRDELDGEGFPQNGRAGLWHRACTEGLLEVMTFTYRGAEYPKRIPSVGKKANGAGVILYRRIGGDR</sequence>
<protein>
    <submittedName>
        <fullName evidence="1">Uncharacterized protein</fullName>
    </submittedName>
</protein>
<accession>A0AA96FDP9</accession>
<organism evidence="1">
    <name type="scientific">Demequina capsici</name>
    <dbReference type="NCBI Taxonomy" id="3075620"/>
    <lineage>
        <taxon>Bacteria</taxon>
        <taxon>Bacillati</taxon>
        <taxon>Actinomycetota</taxon>
        <taxon>Actinomycetes</taxon>
        <taxon>Micrococcales</taxon>
        <taxon>Demequinaceae</taxon>
        <taxon>Demequina</taxon>
    </lineage>
</organism>
<reference evidence="1" key="1">
    <citation type="submission" date="2023-09" db="EMBL/GenBank/DDBJ databases">
        <title>Demequina sp. a novel bacteria isolated from Capsicum annuum.</title>
        <authorList>
            <person name="Humaira Z."/>
            <person name="Lee J."/>
            <person name="Cho D."/>
        </authorList>
    </citation>
    <scope>NUCLEOTIDE SEQUENCE</scope>
    <source>
        <strain evidence="1">PMTSA13</strain>
    </source>
</reference>
<dbReference type="AlphaFoldDB" id="A0AA96FDP9"/>
<dbReference type="KEGG" id="dcp:RN607_00525"/>
<dbReference type="Proteomes" id="UP001303408">
    <property type="component" value="Chromosome"/>
</dbReference>